<keyword evidence="3" id="KW-1185">Reference proteome</keyword>
<evidence type="ECO:0000256" key="1">
    <source>
        <dbReference type="SAM" id="Phobius"/>
    </source>
</evidence>
<proteinExistence type="predicted"/>
<evidence type="ECO:0000313" key="3">
    <source>
        <dbReference type="Proteomes" id="UP000007819"/>
    </source>
</evidence>
<protein>
    <submittedName>
        <fullName evidence="2">Uncharacterized protein</fullName>
    </submittedName>
</protein>
<accession>A0A8R2NJT9</accession>
<feature type="transmembrane region" description="Helical" evidence="1">
    <location>
        <begin position="121"/>
        <end position="142"/>
    </location>
</feature>
<dbReference type="OrthoDB" id="6593717at2759"/>
<keyword evidence="1" id="KW-0472">Membrane</keyword>
<keyword evidence="1" id="KW-0812">Transmembrane</keyword>
<dbReference type="AlphaFoldDB" id="A0A8R2NJT9"/>
<reference evidence="3" key="1">
    <citation type="submission" date="2010-06" db="EMBL/GenBank/DDBJ databases">
        <authorList>
            <person name="Jiang H."/>
            <person name="Abraham K."/>
            <person name="Ali S."/>
            <person name="Alsbrooks S.L."/>
            <person name="Anim B.N."/>
            <person name="Anosike U.S."/>
            <person name="Attaway T."/>
            <person name="Bandaranaike D.P."/>
            <person name="Battles P.K."/>
            <person name="Bell S.N."/>
            <person name="Bell A.V."/>
            <person name="Beltran B."/>
            <person name="Bickham C."/>
            <person name="Bustamante Y."/>
            <person name="Caleb T."/>
            <person name="Canada A."/>
            <person name="Cardenas V."/>
            <person name="Carter K."/>
            <person name="Chacko J."/>
            <person name="Chandrabose M.N."/>
            <person name="Chavez D."/>
            <person name="Chavez A."/>
            <person name="Chen L."/>
            <person name="Chu H.-S."/>
            <person name="Claassen K.J."/>
            <person name="Cockrell R."/>
            <person name="Collins M."/>
            <person name="Cooper J.A."/>
            <person name="Cree A."/>
            <person name="Curry S.M."/>
            <person name="Da Y."/>
            <person name="Dao M.D."/>
            <person name="Das B."/>
            <person name="Davila M.-L."/>
            <person name="Davy-Carroll L."/>
            <person name="Denson S."/>
            <person name="Dinh H."/>
            <person name="Ebong V.E."/>
            <person name="Edwards J.R."/>
            <person name="Egan A."/>
            <person name="El-Daye J."/>
            <person name="Escobedo L."/>
            <person name="Fernandez S."/>
            <person name="Fernando P.R."/>
            <person name="Flagg N."/>
            <person name="Forbes L.D."/>
            <person name="Fowler R.G."/>
            <person name="Fu Q."/>
            <person name="Gabisi R.A."/>
            <person name="Ganer J."/>
            <person name="Garbino Pronczuk A."/>
            <person name="Garcia R.M."/>
            <person name="Garner T."/>
            <person name="Garrett T.E."/>
            <person name="Gonzalez D.A."/>
            <person name="Hamid H."/>
            <person name="Hawkins E.S."/>
            <person name="Hirani K."/>
            <person name="Hogues M.E."/>
            <person name="Hollins B."/>
            <person name="Hsiao C.-H."/>
            <person name="Jabil R."/>
            <person name="James M.L."/>
            <person name="Jhangiani S.N."/>
            <person name="Johnson B."/>
            <person name="Johnson Q."/>
            <person name="Joshi V."/>
            <person name="Kalu J.B."/>
            <person name="Kam C."/>
            <person name="Kashfia A."/>
            <person name="Keebler J."/>
            <person name="Kisamo H."/>
            <person name="Kovar C.L."/>
            <person name="Lago L.A."/>
            <person name="Lai C.-Y."/>
            <person name="Laidlaw J."/>
            <person name="Lara F."/>
            <person name="Le T.-K."/>
            <person name="Lee S.L."/>
            <person name="Legall F.H."/>
            <person name="Lemon S.J."/>
            <person name="Lewis L.R."/>
            <person name="Li B."/>
            <person name="Liu Y."/>
            <person name="Liu Y.-S."/>
            <person name="Lopez J."/>
            <person name="Lozado R.J."/>
            <person name="Lu J."/>
            <person name="Madu R.C."/>
            <person name="Maheshwari M."/>
            <person name="Maheshwari R."/>
            <person name="Malloy K."/>
            <person name="Martinez E."/>
            <person name="Mathew T."/>
            <person name="Mercado I.C."/>
            <person name="Mercado C."/>
            <person name="Meyer B."/>
            <person name="Montgomery K."/>
            <person name="Morgan M.B."/>
            <person name="Munidasa M."/>
            <person name="Nazareth L.V."/>
            <person name="Nelson J."/>
            <person name="Ng B.M."/>
            <person name="Nguyen N.B."/>
            <person name="Nguyen P.Q."/>
            <person name="Nguyen T."/>
            <person name="Obregon M."/>
            <person name="Okwuonu G.O."/>
            <person name="Onwere C.G."/>
            <person name="Orozco G."/>
            <person name="Parra A."/>
            <person name="Patel S."/>
            <person name="Patil S."/>
            <person name="Perez A."/>
            <person name="Perez Y."/>
            <person name="Pham C."/>
            <person name="Primus E.L."/>
            <person name="Pu L.-L."/>
            <person name="Puazo M."/>
            <person name="Qin X."/>
            <person name="Quiroz J.B."/>
            <person name="Reese J."/>
            <person name="Richards S."/>
            <person name="Rives C.M."/>
            <person name="Robberts R."/>
            <person name="Ruiz S.J."/>
            <person name="Ruiz M.J."/>
            <person name="Santibanez J."/>
            <person name="Schneider B.W."/>
            <person name="Sisson I."/>
            <person name="Smith M."/>
            <person name="Sodergren E."/>
            <person name="Song X.-Z."/>
            <person name="Song B.B."/>
            <person name="Summersgill H."/>
            <person name="Thelus R."/>
            <person name="Thornton R.D."/>
            <person name="Trejos Z.Y."/>
            <person name="Usmani K."/>
            <person name="Vattathil S."/>
            <person name="Villasana D."/>
            <person name="Walker D.L."/>
            <person name="Wang S."/>
            <person name="Wang K."/>
            <person name="White C.S."/>
            <person name="Williams A.C."/>
            <person name="Williamson J."/>
            <person name="Wilson K."/>
            <person name="Woghiren I.O."/>
            <person name="Woodworth J.R."/>
            <person name="Worley K.C."/>
            <person name="Wright R.A."/>
            <person name="Wu W."/>
            <person name="Young L."/>
            <person name="Zhang L."/>
            <person name="Zhang J."/>
            <person name="Zhu Y."/>
            <person name="Muzny D.M."/>
            <person name="Weinstock G."/>
            <person name="Gibbs R.A."/>
        </authorList>
    </citation>
    <scope>NUCLEOTIDE SEQUENCE [LARGE SCALE GENOMIC DNA]</scope>
    <source>
        <strain evidence="3">LSR1</strain>
    </source>
</reference>
<dbReference type="EnsemblMetazoa" id="XM_029485240.1">
    <property type="protein sequence ID" value="XP_029341100.1"/>
    <property type="gene ID" value="LOC115033155"/>
</dbReference>
<sequence>MNNNELIAFIRKGVLKWNFVEDISDIEEEQNNDTEKYDGQKSILEEIFPPRVWTRIVNNNNKVITLRQTISREPSNRDGVQKMIVMLNHLEQFFRFKKKGICEIRNSVHNLFFGNLKHIPIYYTNIMYILWFYKLHNVIIYITKKMKF</sequence>
<reference evidence="2" key="2">
    <citation type="submission" date="2022-06" db="UniProtKB">
        <authorList>
            <consortium name="EnsemblMetazoa"/>
        </authorList>
    </citation>
    <scope>IDENTIFICATION</scope>
</reference>
<name>A0A8R2NJT9_ACYPI</name>
<organism evidence="2 3">
    <name type="scientific">Acyrthosiphon pisum</name>
    <name type="common">Pea aphid</name>
    <dbReference type="NCBI Taxonomy" id="7029"/>
    <lineage>
        <taxon>Eukaryota</taxon>
        <taxon>Metazoa</taxon>
        <taxon>Ecdysozoa</taxon>
        <taxon>Arthropoda</taxon>
        <taxon>Hexapoda</taxon>
        <taxon>Insecta</taxon>
        <taxon>Pterygota</taxon>
        <taxon>Neoptera</taxon>
        <taxon>Paraneoptera</taxon>
        <taxon>Hemiptera</taxon>
        <taxon>Sternorrhyncha</taxon>
        <taxon>Aphidomorpha</taxon>
        <taxon>Aphidoidea</taxon>
        <taxon>Aphididae</taxon>
        <taxon>Macrosiphini</taxon>
        <taxon>Acyrthosiphon</taxon>
    </lineage>
</organism>
<dbReference type="KEGG" id="api:115033155"/>
<dbReference type="Proteomes" id="UP000007819">
    <property type="component" value="Chromosome X"/>
</dbReference>
<dbReference type="RefSeq" id="XP_029341100.1">
    <property type="nucleotide sequence ID" value="XM_029485240.1"/>
</dbReference>
<dbReference type="GeneID" id="115033155"/>
<evidence type="ECO:0000313" key="2">
    <source>
        <dbReference type="EnsemblMetazoa" id="XP_029341100.1"/>
    </source>
</evidence>
<keyword evidence="1" id="KW-1133">Transmembrane helix</keyword>